<evidence type="ECO:0000313" key="4">
    <source>
        <dbReference type="Proteomes" id="UP001237780"/>
    </source>
</evidence>
<feature type="coiled-coil region" evidence="1">
    <location>
        <begin position="9"/>
        <end position="36"/>
    </location>
</feature>
<gene>
    <name evidence="3" type="ORF">QFZ34_002350</name>
</gene>
<feature type="compositionally biased region" description="Basic and acidic residues" evidence="2">
    <location>
        <begin position="68"/>
        <end position="79"/>
    </location>
</feature>
<reference evidence="3 4" key="1">
    <citation type="submission" date="2023-07" db="EMBL/GenBank/DDBJ databases">
        <title>Comparative genomics of wheat-associated soil bacteria to identify genetic determinants of phenazine resistance.</title>
        <authorList>
            <person name="Mouncey N."/>
        </authorList>
    </citation>
    <scope>NUCLEOTIDE SEQUENCE [LARGE SCALE GENOMIC DNA]</scope>
    <source>
        <strain evidence="3 4">W4I11</strain>
    </source>
</reference>
<dbReference type="EMBL" id="JAUSZT010000003">
    <property type="protein sequence ID" value="MDQ0997168.1"/>
    <property type="molecule type" value="Genomic_DNA"/>
</dbReference>
<evidence type="ECO:0000256" key="1">
    <source>
        <dbReference type="SAM" id="Coils"/>
    </source>
</evidence>
<dbReference type="Proteomes" id="UP001237780">
    <property type="component" value="Unassembled WGS sequence"/>
</dbReference>
<proteinExistence type="predicted"/>
<name>A0ABU0S8T7_9HYPH</name>
<dbReference type="RefSeq" id="WP_115054145.1">
    <property type="nucleotide sequence ID" value="NZ_JAUSZT010000003.1"/>
</dbReference>
<accession>A0ABU0S8T7</accession>
<keyword evidence="1" id="KW-0175">Coiled coil</keyword>
<evidence type="ECO:0000313" key="3">
    <source>
        <dbReference type="EMBL" id="MDQ0997168.1"/>
    </source>
</evidence>
<comment type="caution">
    <text evidence="3">The sequence shown here is derived from an EMBL/GenBank/DDBJ whole genome shotgun (WGS) entry which is preliminary data.</text>
</comment>
<evidence type="ECO:0000256" key="2">
    <source>
        <dbReference type="SAM" id="MobiDB-lite"/>
    </source>
</evidence>
<organism evidence="3 4">
    <name type="scientific">Phyllobacterium ifriqiyense</name>
    <dbReference type="NCBI Taxonomy" id="314238"/>
    <lineage>
        <taxon>Bacteria</taxon>
        <taxon>Pseudomonadati</taxon>
        <taxon>Pseudomonadota</taxon>
        <taxon>Alphaproteobacteria</taxon>
        <taxon>Hyphomicrobiales</taxon>
        <taxon>Phyllobacteriaceae</taxon>
        <taxon>Phyllobacterium</taxon>
    </lineage>
</organism>
<sequence>MGKVYNEFIERLRLAVQEHEERIVRLEEGVEKAFRKSRSGEKEDISLQTADHYRRLAHHLREVISRHDLKLAQKSEPEAQKNAALPRRTERR</sequence>
<keyword evidence="4" id="KW-1185">Reference proteome</keyword>
<protein>
    <submittedName>
        <fullName evidence="3">Uncharacterized protein</fullName>
    </submittedName>
</protein>
<feature type="region of interest" description="Disordered" evidence="2">
    <location>
        <begin position="68"/>
        <end position="92"/>
    </location>
</feature>